<reference evidence="1" key="1">
    <citation type="submission" date="2019-10" db="EMBL/GenBank/DDBJ databases">
        <authorList>
            <consortium name="DOE Joint Genome Institute"/>
            <person name="Kuo A."/>
            <person name="Miyauchi S."/>
            <person name="Kiss E."/>
            <person name="Drula E."/>
            <person name="Kohler A."/>
            <person name="Sanchez-Garcia M."/>
            <person name="Andreopoulos B."/>
            <person name="Barry K.W."/>
            <person name="Bonito G."/>
            <person name="Buee M."/>
            <person name="Carver A."/>
            <person name="Chen C."/>
            <person name="Cichocki N."/>
            <person name="Clum A."/>
            <person name="Culley D."/>
            <person name="Crous P.W."/>
            <person name="Fauchery L."/>
            <person name="Girlanda M."/>
            <person name="Hayes R."/>
            <person name="Keri Z."/>
            <person name="Labutti K."/>
            <person name="Lipzen A."/>
            <person name="Lombard V."/>
            <person name="Magnuson J."/>
            <person name="Maillard F."/>
            <person name="Morin E."/>
            <person name="Murat C."/>
            <person name="Nolan M."/>
            <person name="Ohm R."/>
            <person name="Pangilinan J."/>
            <person name="Pereira M."/>
            <person name="Perotto S."/>
            <person name="Peter M."/>
            <person name="Riley R."/>
            <person name="Sitrit Y."/>
            <person name="Stielow B."/>
            <person name="Szollosi G."/>
            <person name="Zifcakova L."/>
            <person name="Stursova M."/>
            <person name="Spatafora J.W."/>
            <person name="Tedersoo L."/>
            <person name="Vaario L.-M."/>
            <person name="Yamada A."/>
            <person name="Yan M."/>
            <person name="Wang P."/>
            <person name="Xu J."/>
            <person name="Bruns T."/>
            <person name="Baldrian P."/>
            <person name="Vilgalys R."/>
            <person name="Henrissat B."/>
            <person name="Grigoriev I.V."/>
            <person name="Hibbett D."/>
            <person name="Nagy L.G."/>
            <person name="Martin F.M."/>
        </authorList>
    </citation>
    <scope>NUCLEOTIDE SEQUENCE</scope>
    <source>
        <strain evidence="1">P2</strain>
    </source>
</reference>
<evidence type="ECO:0000313" key="2">
    <source>
        <dbReference type="Proteomes" id="UP000886501"/>
    </source>
</evidence>
<protein>
    <submittedName>
        <fullName evidence="1">Uncharacterized protein</fullName>
    </submittedName>
</protein>
<dbReference type="EMBL" id="MU118038">
    <property type="protein sequence ID" value="KAF9647265.1"/>
    <property type="molecule type" value="Genomic_DNA"/>
</dbReference>
<keyword evidence="2" id="KW-1185">Reference proteome</keyword>
<proteinExistence type="predicted"/>
<organism evidence="1 2">
    <name type="scientific">Thelephora ganbajun</name>
    <name type="common">Ganba fungus</name>
    <dbReference type="NCBI Taxonomy" id="370292"/>
    <lineage>
        <taxon>Eukaryota</taxon>
        <taxon>Fungi</taxon>
        <taxon>Dikarya</taxon>
        <taxon>Basidiomycota</taxon>
        <taxon>Agaricomycotina</taxon>
        <taxon>Agaricomycetes</taxon>
        <taxon>Thelephorales</taxon>
        <taxon>Thelephoraceae</taxon>
        <taxon>Thelephora</taxon>
    </lineage>
</organism>
<comment type="caution">
    <text evidence="1">The sequence shown here is derived from an EMBL/GenBank/DDBJ whole genome shotgun (WGS) entry which is preliminary data.</text>
</comment>
<accession>A0ACB6ZCZ3</accession>
<sequence length="365" mass="41965">MSFQDRPSKGTLVLKNWLRGLLTRRRVQVQGEPVNQTSLIFQLPDEIFINIFSNFFGLRLEYAYYRIFLHNKRFMIGRYFGHGYETRRRVLLAFTQLCRSTRRKFLPWLWEHVQSLCVCLTALDEQGCRRLAVKVFQGQSRTLVATPSLAVHVKILSVCILRSDAPELAELLPLLPNLDTLEVVTEGYEKSESIERTFKSVKLPRIRTLVIDADAHYLMECCTSVKRVIIHLRGSDPTYLKSIPFVADSLVYLALHLPGPEIIQDLVRLCPNLEELGIIQPHGSHVANCITAAQGFTKLRLLEVVLPRWLDFYPSGPRPVWELQMKEHAINVLGSICGHTKILKMISLARWEGDRHMRNQVITVP</sequence>
<dbReference type="Proteomes" id="UP000886501">
    <property type="component" value="Unassembled WGS sequence"/>
</dbReference>
<reference evidence="1" key="2">
    <citation type="journal article" date="2020" name="Nat. Commun.">
        <title>Large-scale genome sequencing of mycorrhizal fungi provides insights into the early evolution of symbiotic traits.</title>
        <authorList>
            <person name="Miyauchi S."/>
            <person name="Kiss E."/>
            <person name="Kuo A."/>
            <person name="Drula E."/>
            <person name="Kohler A."/>
            <person name="Sanchez-Garcia M."/>
            <person name="Morin E."/>
            <person name="Andreopoulos B."/>
            <person name="Barry K.W."/>
            <person name="Bonito G."/>
            <person name="Buee M."/>
            <person name="Carver A."/>
            <person name="Chen C."/>
            <person name="Cichocki N."/>
            <person name="Clum A."/>
            <person name="Culley D."/>
            <person name="Crous P.W."/>
            <person name="Fauchery L."/>
            <person name="Girlanda M."/>
            <person name="Hayes R.D."/>
            <person name="Keri Z."/>
            <person name="LaButti K."/>
            <person name="Lipzen A."/>
            <person name="Lombard V."/>
            <person name="Magnuson J."/>
            <person name="Maillard F."/>
            <person name="Murat C."/>
            <person name="Nolan M."/>
            <person name="Ohm R.A."/>
            <person name="Pangilinan J."/>
            <person name="Pereira M.F."/>
            <person name="Perotto S."/>
            <person name="Peter M."/>
            <person name="Pfister S."/>
            <person name="Riley R."/>
            <person name="Sitrit Y."/>
            <person name="Stielow J.B."/>
            <person name="Szollosi G."/>
            <person name="Zifcakova L."/>
            <person name="Stursova M."/>
            <person name="Spatafora J.W."/>
            <person name="Tedersoo L."/>
            <person name="Vaario L.M."/>
            <person name="Yamada A."/>
            <person name="Yan M."/>
            <person name="Wang P."/>
            <person name="Xu J."/>
            <person name="Bruns T."/>
            <person name="Baldrian P."/>
            <person name="Vilgalys R."/>
            <person name="Dunand C."/>
            <person name="Henrissat B."/>
            <person name="Grigoriev I.V."/>
            <person name="Hibbett D."/>
            <person name="Nagy L.G."/>
            <person name="Martin F.M."/>
        </authorList>
    </citation>
    <scope>NUCLEOTIDE SEQUENCE</scope>
    <source>
        <strain evidence="1">P2</strain>
    </source>
</reference>
<name>A0ACB6ZCZ3_THEGA</name>
<gene>
    <name evidence="1" type="ORF">BDM02DRAFT_3117408</name>
</gene>
<evidence type="ECO:0000313" key="1">
    <source>
        <dbReference type="EMBL" id="KAF9647265.1"/>
    </source>
</evidence>